<dbReference type="EMBL" id="JAFFHA010000005">
    <property type="protein sequence ID" value="KAK4655749.1"/>
    <property type="molecule type" value="Genomic_DNA"/>
</dbReference>
<feature type="coiled-coil region" evidence="1">
    <location>
        <begin position="23"/>
        <end position="56"/>
    </location>
</feature>
<proteinExistence type="predicted"/>
<reference evidence="3 4" key="1">
    <citation type="journal article" date="2023" name="bioRxiv">
        <title>High-quality genome assemblies of four members of thePodospora anserinaspecies complex.</title>
        <authorList>
            <person name="Ament-Velasquez S.L."/>
            <person name="Vogan A.A."/>
            <person name="Wallerman O."/>
            <person name="Hartmann F."/>
            <person name="Gautier V."/>
            <person name="Silar P."/>
            <person name="Giraud T."/>
            <person name="Johannesson H."/>
        </authorList>
    </citation>
    <scope>NUCLEOTIDE SEQUENCE [LARGE SCALE GENOMIC DNA]</scope>
    <source>
        <strain evidence="3 4">CBS 415.72m</strain>
    </source>
</reference>
<evidence type="ECO:0000256" key="1">
    <source>
        <dbReference type="SAM" id="Coils"/>
    </source>
</evidence>
<keyword evidence="4" id="KW-1185">Reference proteome</keyword>
<evidence type="ECO:0000256" key="2">
    <source>
        <dbReference type="SAM" id="MobiDB-lite"/>
    </source>
</evidence>
<name>A0ABR0GJJ1_9PEZI</name>
<gene>
    <name evidence="3" type="ORF">QC762_305140</name>
</gene>
<protein>
    <submittedName>
        <fullName evidence="3">Uncharacterized protein</fullName>
    </submittedName>
</protein>
<accession>A0ABR0GJJ1</accession>
<dbReference type="GeneID" id="87908717"/>
<keyword evidence="1" id="KW-0175">Coiled coil</keyword>
<dbReference type="Proteomes" id="UP001323405">
    <property type="component" value="Unassembled WGS sequence"/>
</dbReference>
<evidence type="ECO:0000313" key="4">
    <source>
        <dbReference type="Proteomes" id="UP001323405"/>
    </source>
</evidence>
<sequence>MAAEQARNSRPKATKIDSSRMSLEELKEAKEVKEVLAAKEKEMIAQEEEMDARRREQTVSVSDFLKEFTRWKAEKAEEEAAGGSEEGGHEQRAGQDLIDEPEMPREGHAALERNLRGEEGVGHAVRRIDPDEEAEAVVRRLDLTRWYSSRVYV</sequence>
<feature type="compositionally biased region" description="Basic and acidic residues" evidence="2">
    <location>
        <begin position="102"/>
        <end position="127"/>
    </location>
</feature>
<organism evidence="3 4">
    <name type="scientific">Podospora pseudocomata</name>
    <dbReference type="NCBI Taxonomy" id="2093779"/>
    <lineage>
        <taxon>Eukaryota</taxon>
        <taxon>Fungi</taxon>
        <taxon>Dikarya</taxon>
        <taxon>Ascomycota</taxon>
        <taxon>Pezizomycotina</taxon>
        <taxon>Sordariomycetes</taxon>
        <taxon>Sordariomycetidae</taxon>
        <taxon>Sordariales</taxon>
        <taxon>Podosporaceae</taxon>
        <taxon>Podospora</taxon>
    </lineage>
</organism>
<feature type="region of interest" description="Disordered" evidence="2">
    <location>
        <begin position="1"/>
        <end position="21"/>
    </location>
</feature>
<comment type="caution">
    <text evidence="3">The sequence shown here is derived from an EMBL/GenBank/DDBJ whole genome shotgun (WGS) entry which is preliminary data.</text>
</comment>
<feature type="region of interest" description="Disordered" evidence="2">
    <location>
        <begin position="74"/>
        <end position="127"/>
    </location>
</feature>
<dbReference type="RefSeq" id="XP_062744724.1">
    <property type="nucleotide sequence ID" value="XM_062888810.1"/>
</dbReference>
<evidence type="ECO:0000313" key="3">
    <source>
        <dbReference type="EMBL" id="KAK4655749.1"/>
    </source>
</evidence>